<feature type="transmembrane region" description="Helical" evidence="1">
    <location>
        <begin position="71"/>
        <end position="91"/>
    </location>
</feature>
<dbReference type="EMBL" id="JACHNH010000001">
    <property type="protein sequence ID" value="MBB4764844.1"/>
    <property type="molecule type" value="Genomic_DNA"/>
</dbReference>
<evidence type="ECO:0000313" key="3">
    <source>
        <dbReference type="Proteomes" id="UP000578112"/>
    </source>
</evidence>
<reference evidence="2 3" key="1">
    <citation type="submission" date="2020-08" db="EMBL/GenBank/DDBJ databases">
        <title>Sequencing the genomes of 1000 actinobacteria strains.</title>
        <authorList>
            <person name="Klenk H.-P."/>
        </authorList>
    </citation>
    <scope>NUCLEOTIDE SEQUENCE [LARGE SCALE GENOMIC DNA]</scope>
    <source>
        <strain evidence="2 3">DSM 43149</strain>
    </source>
</reference>
<organism evidence="2 3">
    <name type="scientific">Actinoplanes digitatis</name>
    <dbReference type="NCBI Taxonomy" id="1868"/>
    <lineage>
        <taxon>Bacteria</taxon>
        <taxon>Bacillati</taxon>
        <taxon>Actinomycetota</taxon>
        <taxon>Actinomycetes</taxon>
        <taxon>Micromonosporales</taxon>
        <taxon>Micromonosporaceae</taxon>
        <taxon>Actinoplanes</taxon>
    </lineage>
</organism>
<dbReference type="AlphaFoldDB" id="A0A7W7I1U1"/>
<keyword evidence="1" id="KW-0472">Membrane</keyword>
<feature type="transmembrane region" description="Helical" evidence="1">
    <location>
        <begin position="146"/>
        <end position="166"/>
    </location>
</feature>
<keyword evidence="3" id="KW-1185">Reference proteome</keyword>
<keyword evidence="1" id="KW-0812">Transmembrane</keyword>
<gene>
    <name evidence="2" type="ORF">BJ971_005400</name>
</gene>
<sequence>MSDVLPWHAIRWALVVETVVMFAAVAAAGLAVDEDPETFPFWPLLLVAIPVVAAVRASLRRSRDVLSVLRNLFAPMAAVFVLGVVQLPLMYPLWLIDEHTMGFAFAAILVGTVGGAGAILILLLMAWATLFFAIGQPPGTGLLRRSIVGLLFLFLLMTAFGVALGADGPRGRGIGTVLMRLVWSEPTSYWLWAGRIGALGLIAVVVTFWLSLPRWCTHGE</sequence>
<evidence type="ECO:0000313" key="2">
    <source>
        <dbReference type="EMBL" id="MBB4764844.1"/>
    </source>
</evidence>
<feature type="transmembrane region" description="Helical" evidence="1">
    <location>
        <begin position="12"/>
        <end position="32"/>
    </location>
</feature>
<proteinExistence type="predicted"/>
<accession>A0A7W7I1U1</accession>
<protein>
    <submittedName>
        <fullName evidence="2">MFS family permease</fullName>
    </submittedName>
</protein>
<feature type="transmembrane region" description="Helical" evidence="1">
    <location>
        <begin position="189"/>
        <end position="212"/>
    </location>
</feature>
<keyword evidence="1" id="KW-1133">Transmembrane helix</keyword>
<dbReference type="RefSeq" id="WP_184995986.1">
    <property type="nucleotide sequence ID" value="NZ_BOMK01000003.1"/>
</dbReference>
<name>A0A7W7I1U1_9ACTN</name>
<comment type="caution">
    <text evidence="2">The sequence shown here is derived from an EMBL/GenBank/DDBJ whole genome shotgun (WGS) entry which is preliminary data.</text>
</comment>
<feature type="transmembrane region" description="Helical" evidence="1">
    <location>
        <begin position="38"/>
        <end position="59"/>
    </location>
</feature>
<dbReference type="Proteomes" id="UP000578112">
    <property type="component" value="Unassembled WGS sequence"/>
</dbReference>
<evidence type="ECO:0000256" key="1">
    <source>
        <dbReference type="SAM" id="Phobius"/>
    </source>
</evidence>
<feature type="transmembrane region" description="Helical" evidence="1">
    <location>
        <begin position="103"/>
        <end position="134"/>
    </location>
</feature>